<reference evidence="3 4" key="1">
    <citation type="submission" date="2019-08" db="EMBL/GenBank/DDBJ databases">
        <authorList>
            <person name="Dong K."/>
        </authorList>
    </citation>
    <scope>NUCLEOTIDE SEQUENCE [LARGE SCALE GENOMIC DNA]</scope>
    <source>
        <strain evidence="3 4">K-1</strain>
    </source>
</reference>
<evidence type="ECO:0000256" key="1">
    <source>
        <dbReference type="ARBA" id="ARBA00023002"/>
    </source>
</evidence>
<protein>
    <submittedName>
        <fullName evidence="3">FAD-dependent monooxygenase</fullName>
    </submittedName>
</protein>
<dbReference type="RefSeq" id="WP_147049820.1">
    <property type="nucleotide sequence ID" value="NZ_BKAH01000003.1"/>
</dbReference>
<dbReference type="Gene3D" id="3.50.50.60">
    <property type="entry name" value="FAD/NAD(P)-binding domain"/>
    <property type="match status" value="1"/>
</dbReference>
<dbReference type="PANTHER" id="PTHR43476">
    <property type="entry name" value="3-(3-HYDROXY-PHENYL)PROPIONATE/3-HYDROXYCINNAMIC ACID HYDROXYLASE"/>
    <property type="match status" value="1"/>
</dbReference>
<evidence type="ECO:0000259" key="2">
    <source>
        <dbReference type="Pfam" id="PF01494"/>
    </source>
</evidence>
<evidence type="ECO:0000313" key="4">
    <source>
        <dbReference type="Proteomes" id="UP000321949"/>
    </source>
</evidence>
<sequence length="378" mass="39110">MPDVVVIGAGPVGTLLAAELTRRGVEVVLLERRTEAGTGTRAIGLHAPVLAALEDGGATDRILERAVRVRRGEARSGGRLLGVVRFDRLSARHPFVATLPQAETEAALAVGAPAPRRGVVVTAIRADGDLVRVTAAGTGETELSAPLVVVAGGAAARGLVYRPGALRQTAYPDRYLMTDADVPGRPDAEVAVVHLAPSGVLESFPLPGGRRRFVAWDGGGADDDAARLARLRTALTDRGEPGAADAVGSATSFGVRRVVAPRLRRARILVIGDAAHEVSPIGGQGMNLGLLDAASLAPLLARWLRTGREPEAELAAWERERVRSAAWAARLAALNTGLGRAKGPVGHVVREAALRVALGAAGPIAARGYAMGFDAAAR</sequence>
<dbReference type="InterPro" id="IPR002938">
    <property type="entry name" value="FAD-bd"/>
</dbReference>
<dbReference type="Pfam" id="PF01494">
    <property type="entry name" value="FAD_binding_3"/>
    <property type="match status" value="1"/>
</dbReference>
<accession>A0A5C8I9I7</accession>
<dbReference type="InterPro" id="IPR050631">
    <property type="entry name" value="PheA/TfdB_FAD_monoxygenase"/>
</dbReference>
<dbReference type="GO" id="GO:0008688">
    <property type="term" value="F:3-(3-hydroxyphenyl)propionate hydroxylase activity"/>
    <property type="evidence" value="ECO:0007669"/>
    <property type="project" value="TreeGrafter"/>
</dbReference>
<dbReference type="SUPFAM" id="SSF51905">
    <property type="entry name" value="FAD/NAD(P)-binding domain"/>
    <property type="match status" value="1"/>
</dbReference>
<keyword evidence="3" id="KW-0503">Monooxygenase</keyword>
<name>A0A5C8I9I7_9MICO</name>
<comment type="caution">
    <text evidence="3">The sequence shown here is derived from an EMBL/GenBank/DDBJ whole genome shotgun (WGS) entry which is preliminary data.</text>
</comment>
<dbReference type="AlphaFoldDB" id="A0A5C8I9I7"/>
<keyword evidence="1" id="KW-0560">Oxidoreductase</keyword>
<feature type="domain" description="FAD-binding" evidence="2">
    <location>
        <begin position="3"/>
        <end position="326"/>
    </location>
</feature>
<dbReference type="OrthoDB" id="4246007at2"/>
<organism evidence="3 4">
    <name type="scientific">Microbacterium saccharophilum</name>
    <dbReference type="NCBI Taxonomy" id="1213358"/>
    <lineage>
        <taxon>Bacteria</taxon>
        <taxon>Bacillati</taxon>
        <taxon>Actinomycetota</taxon>
        <taxon>Actinomycetes</taxon>
        <taxon>Micrococcales</taxon>
        <taxon>Microbacteriaceae</taxon>
        <taxon>Microbacterium</taxon>
    </lineage>
</organism>
<dbReference type="EMBL" id="VRSX01000001">
    <property type="protein sequence ID" value="TXK14992.1"/>
    <property type="molecule type" value="Genomic_DNA"/>
</dbReference>
<dbReference type="PRINTS" id="PR00420">
    <property type="entry name" value="RNGMNOXGNASE"/>
</dbReference>
<dbReference type="GO" id="GO:0071949">
    <property type="term" value="F:FAD binding"/>
    <property type="evidence" value="ECO:0007669"/>
    <property type="project" value="InterPro"/>
</dbReference>
<evidence type="ECO:0000313" key="3">
    <source>
        <dbReference type="EMBL" id="TXK14992.1"/>
    </source>
</evidence>
<dbReference type="InterPro" id="IPR036188">
    <property type="entry name" value="FAD/NAD-bd_sf"/>
</dbReference>
<dbReference type="GO" id="GO:0019622">
    <property type="term" value="P:3-(3-hydroxy)phenylpropionate catabolic process"/>
    <property type="evidence" value="ECO:0007669"/>
    <property type="project" value="TreeGrafter"/>
</dbReference>
<dbReference type="Gene3D" id="3.30.70.2450">
    <property type="match status" value="1"/>
</dbReference>
<keyword evidence="4" id="KW-1185">Reference proteome</keyword>
<gene>
    <name evidence="3" type="ORF">FVP74_00760</name>
</gene>
<dbReference type="PANTHER" id="PTHR43476:SF3">
    <property type="entry name" value="FAD-BINDING MONOOXYGENASE"/>
    <property type="match status" value="1"/>
</dbReference>
<proteinExistence type="predicted"/>
<dbReference type="Proteomes" id="UP000321949">
    <property type="component" value="Unassembled WGS sequence"/>
</dbReference>